<name>A0ABT3U171_9ACTN</name>
<comment type="caution">
    <text evidence="1">The sequence shown here is derived from an EMBL/GenBank/DDBJ whole genome shotgun (WGS) entry which is preliminary data.</text>
</comment>
<evidence type="ECO:0000313" key="2">
    <source>
        <dbReference type="Proteomes" id="UP001163064"/>
    </source>
</evidence>
<proteinExistence type="predicted"/>
<accession>A0ABT3U171</accession>
<dbReference type="EMBL" id="JAPHNL010000293">
    <property type="protein sequence ID" value="MCX3063067.1"/>
    <property type="molecule type" value="Genomic_DNA"/>
</dbReference>
<feature type="non-terminal residue" evidence="1">
    <location>
        <position position="1"/>
    </location>
</feature>
<dbReference type="InterPro" id="IPR050320">
    <property type="entry name" value="N5-glutamine_MTase"/>
</dbReference>
<evidence type="ECO:0000313" key="1">
    <source>
        <dbReference type="EMBL" id="MCX3063067.1"/>
    </source>
</evidence>
<protein>
    <recommendedName>
        <fullName evidence="3">Methyltransferase</fullName>
    </recommendedName>
</protein>
<organism evidence="1 2">
    <name type="scientific">Streptomyces beihaiensis</name>
    <dbReference type="NCBI Taxonomy" id="2984495"/>
    <lineage>
        <taxon>Bacteria</taxon>
        <taxon>Bacillati</taxon>
        <taxon>Actinomycetota</taxon>
        <taxon>Actinomycetes</taxon>
        <taxon>Kitasatosporales</taxon>
        <taxon>Streptomycetaceae</taxon>
        <taxon>Streptomyces</taxon>
    </lineage>
</organism>
<dbReference type="PANTHER" id="PTHR18895">
    <property type="entry name" value="HEMK METHYLTRANSFERASE"/>
    <property type="match status" value="1"/>
</dbReference>
<sequence>VLAGRRPALLHAADLDPAAVRCARRNLEPLGGQVHEGDLYEALPDGLAGRIDVLVANGPYVPTHDVPLLPPEARDHERRMALDGGADGLDILRQVAEAAPRWLAPGGHLFVETSERQAQAALRVLRGAGLGARAAHDEDLYATVVTGSRPAAG</sequence>
<dbReference type="SUPFAM" id="SSF53335">
    <property type="entry name" value="S-adenosyl-L-methionine-dependent methyltransferases"/>
    <property type="match status" value="1"/>
</dbReference>
<keyword evidence="2" id="KW-1185">Reference proteome</keyword>
<dbReference type="InterPro" id="IPR029063">
    <property type="entry name" value="SAM-dependent_MTases_sf"/>
</dbReference>
<dbReference type="Gene3D" id="3.40.50.150">
    <property type="entry name" value="Vaccinia Virus protein VP39"/>
    <property type="match status" value="1"/>
</dbReference>
<dbReference type="PANTHER" id="PTHR18895:SF74">
    <property type="entry name" value="MTRF1L RELEASE FACTOR GLUTAMINE METHYLTRANSFERASE"/>
    <property type="match status" value="1"/>
</dbReference>
<gene>
    <name evidence="1" type="ORF">OFY01_25570</name>
</gene>
<reference evidence="1" key="1">
    <citation type="submission" date="2022-10" db="EMBL/GenBank/DDBJ databases">
        <title>Streptomyces beihaiensis sp. nov., a chitin degrading actinobacterium, isolated from shrimp pond soil.</title>
        <authorList>
            <person name="Xie J."/>
            <person name="Shen N."/>
        </authorList>
    </citation>
    <scope>NUCLEOTIDE SEQUENCE</scope>
    <source>
        <strain evidence="1">GXMU-J5</strain>
    </source>
</reference>
<dbReference type="Proteomes" id="UP001163064">
    <property type="component" value="Unassembled WGS sequence"/>
</dbReference>
<evidence type="ECO:0008006" key="3">
    <source>
        <dbReference type="Google" id="ProtNLM"/>
    </source>
</evidence>